<organism evidence="2 3">
    <name type="scientific">Prochlorococcus marinus str. MIT 9116</name>
    <dbReference type="NCBI Taxonomy" id="167544"/>
    <lineage>
        <taxon>Bacteria</taxon>
        <taxon>Bacillati</taxon>
        <taxon>Cyanobacteriota</taxon>
        <taxon>Cyanophyceae</taxon>
        <taxon>Synechococcales</taxon>
        <taxon>Prochlorococcaceae</taxon>
        <taxon>Prochlorococcus</taxon>
    </lineage>
</organism>
<protein>
    <recommendedName>
        <fullName evidence="1">Restriction endonuclease type II EcoRII C-terminal domain-containing protein</fullName>
    </recommendedName>
</protein>
<evidence type="ECO:0000259" key="1">
    <source>
        <dbReference type="Pfam" id="PF09019"/>
    </source>
</evidence>
<dbReference type="CDD" id="cd22322">
    <property type="entry name" value="EcoRII-like"/>
    <property type="match status" value="1"/>
</dbReference>
<sequence length="249" mass="29612">MIKDRYFKKGYNQNNKSIKLNNLPFDIFKKMVPSSKEFVDKQFLLLKEELTPKELKLNFSHYVQLLHDQIYADFLKIQKTGFNKAFSDDLESGELSFEKFDKFFLSLSQSRKVRSGGVFELIIENLLKFLEYPIDTQKKIDNKRVDFVLPSVDFYKKNPLNTVLLSAKRTTRERWKQVVPEVSQSNQFYLATIDKKITSDQLKEMEKYRVFVINTLQNIDSISHYKEAANMVSFEHFLDFTLDHQKRTW</sequence>
<gene>
    <name evidence="2" type="ORF">EU93_1996</name>
</gene>
<dbReference type="EMBL" id="JNAJ01000018">
    <property type="protein sequence ID" value="KGF90132.1"/>
    <property type="molecule type" value="Genomic_DNA"/>
</dbReference>
<dbReference type="Pfam" id="PF09019">
    <property type="entry name" value="EcoRII-C"/>
    <property type="match status" value="1"/>
</dbReference>
<dbReference type="GO" id="GO:0009036">
    <property type="term" value="F:type II site-specific deoxyribonuclease activity"/>
    <property type="evidence" value="ECO:0007669"/>
    <property type="project" value="InterPro"/>
</dbReference>
<reference evidence="3" key="1">
    <citation type="journal article" date="2014" name="Sci. Data">
        <title>Genomes of diverse isolates of the marine cyanobacterium Prochlorococcus.</title>
        <authorList>
            <person name="Biller S."/>
            <person name="Berube P."/>
            <person name="Thompson J."/>
            <person name="Kelly L."/>
            <person name="Roggensack S."/>
            <person name="Awad L."/>
            <person name="Roache-Johnson K."/>
            <person name="Ding H."/>
            <person name="Giovannoni S.J."/>
            <person name="Moore L.R."/>
            <person name="Chisholm S.W."/>
        </authorList>
    </citation>
    <scope>NUCLEOTIDE SEQUENCE [LARGE SCALE GENOMIC DNA]</scope>
</reference>
<dbReference type="GO" id="GO:0003677">
    <property type="term" value="F:DNA binding"/>
    <property type="evidence" value="ECO:0007669"/>
    <property type="project" value="InterPro"/>
</dbReference>
<feature type="domain" description="Restriction endonuclease type II EcoRII C-terminal" evidence="1">
    <location>
        <begin position="85"/>
        <end position="237"/>
    </location>
</feature>
<dbReference type="GO" id="GO:0009307">
    <property type="term" value="P:DNA restriction-modification system"/>
    <property type="evidence" value="ECO:0007669"/>
    <property type="project" value="InterPro"/>
</dbReference>
<evidence type="ECO:0000313" key="2">
    <source>
        <dbReference type="EMBL" id="KGF90132.1"/>
    </source>
</evidence>
<dbReference type="AlphaFoldDB" id="A0A0A1ZKM2"/>
<accession>A0A0A1ZKM2</accession>
<evidence type="ECO:0000313" key="3">
    <source>
        <dbReference type="Proteomes" id="UP000030491"/>
    </source>
</evidence>
<name>A0A0A1ZKM2_PROMR</name>
<comment type="caution">
    <text evidence="2">The sequence shown here is derived from an EMBL/GenBank/DDBJ whole genome shotgun (WGS) entry which is preliminary data.</text>
</comment>
<dbReference type="Gene3D" id="3.40.91.80">
    <property type="match status" value="1"/>
</dbReference>
<dbReference type="SUPFAM" id="SSF52980">
    <property type="entry name" value="Restriction endonuclease-like"/>
    <property type="match status" value="1"/>
</dbReference>
<proteinExistence type="predicted"/>
<dbReference type="InterPro" id="IPR038365">
    <property type="entry name" value="EcoRII_C_sf"/>
</dbReference>
<dbReference type="Proteomes" id="UP000030491">
    <property type="component" value="Unassembled WGS sequence"/>
</dbReference>
<dbReference type="InterPro" id="IPR015109">
    <property type="entry name" value="Restrct_endonuc_II_EcoRII_C"/>
</dbReference>
<dbReference type="InterPro" id="IPR011335">
    <property type="entry name" value="Restrct_endonuc-II-like"/>
</dbReference>